<keyword evidence="1" id="KW-0812">Transmembrane</keyword>
<reference evidence="2" key="2">
    <citation type="submission" date="2024-06" db="EMBL/GenBank/DDBJ databases">
        <authorList>
            <person name="Petrova K.O."/>
            <person name="Toshchakov S.V."/>
            <person name="Boltjanskaja Y.V."/>
            <person name="Kevbrin V."/>
        </authorList>
    </citation>
    <scope>NUCLEOTIDE SEQUENCE</scope>
    <source>
        <strain evidence="2">Z-910T</strain>
    </source>
</reference>
<feature type="transmembrane region" description="Helical" evidence="1">
    <location>
        <begin position="120"/>
        <end position="145"/>
    </location>
</feature>
<accession>A0AAU7VPH2</accession>
<name>A0AAU7VPH2_9FIRM</name>
<feature type="transmembrane region" description="Helical" evidence="1">
    <location>
        <begin position="220"/>
        <end position="238"/>
    </location>
</feature>
<dbReference type="EMBL" id="CP158367">
    <property type="protein sequence ID" value="XBX75951.1"/>
    <property type="molecule type" value="Genomic_DNA"/>
</dbReference>
<protein>
    <recommendedName>
        <fullName evidence="3">Phospho-N-acetylmuramoyl-pentapeptide-transferase</fullName>
    </recommendedName>
</protein>
<dbReference type="AlphaFoldDB" id="A0AAU7VPH2"/>
<organism evidence="2">
    <name type="scientific">Proteinivorax tanatarense</name>
    <dbReference type="NCBI Taxonomy" id="1260629"/>
    <lineage>
        <taxon>Bacteria</taxon>
        <taxon>Bacillati</taxon>
        <taxon>Bacillota</taxon>
        <taxon>Clostridia</taxon>
        <taxon>Eubacteriales</taxon>
        <taxon>Proteinivoracaceae</taxon>
        <taxon>Proteinivorax</taxon>
    </lineage>
</organism>
<reference evidence="2" key="1">
    <citation type="journal article" date="2013" name="Extremophiles">
        <title>Proteinivorax tanatarense gen. nov., sp. nov., an anaerobic, haloalkaliphilic, proteolytic bacterium isolated from a decaying algal bloom, and proposal of Proteinivoraceae fam. nov.</title>
        <authorList>
            <person name="Kevbrin V."/>
            <person name="Boltyanskaya Y."/>
            <person name="Zhilina T."/>
            <person name="Kolganova T."/>
            <person name="Lavrentjeva E."/>
            <person name="Kuznetsov B."/>
        </authorList>
    </citation>
    <scope>NUCLEOTIDE SEQUENCE</scope>
    <source>
        <strain evidence="2">Z-910T</strain>
    </source>
</reference>
<feature type="transmembrane region" description="Helical" evidence="1">
    <location>
        <begin position="157"/>
        <end position="187"/>
    </location>
</feature>
<evidence type="ECO:0000256" key="1">
    <source>
        <dbReference type="SAM" id="Phobius"/>
    </source>
</evidence>
<gene>
    <name evidence="2" type="ORF">PRVXT_001115</name>
</gene>
<keyword evidence="1" id="KW-1133">Transmembrane helix</keyword>
<sequence>MEVIKLILGFVVCILLAQPVLEFNYNFQTKITNYKNKTLSVALGMLLILTFFIVFFIESIFFAGINVEILFVFTTVFLLGYIDDVSNDNHNKGLKGHIRAISKGELTSGFIKAAGVPLTLLLYMGFSIFNIIEVFFLSLVVNLFNFFDLRPGRCQKVFILLFLPLTLLVDSSYNYLILGAVIVTLYLDLAEMAVLGDGGANLLGAVMAINVIKLPTDIRIGLYFSVLILTIVGEKYSYTNIIEKSKILTFIDEIGRIN</sequence>
<dbReference type="RefSeq" id="WP_350344686.1">
    <property type="nucleotide sequence ID" value="NZ_CP158367.1"/>
</dbReference>
<feature type="transmembrane region" description="Helical" evidence="1">
    <location>
        <begin position="64"/>
        <end position="82"/>
    </location>
</feature>
<feature type="transmembrane region" description="Helical" evidence="1">
    <location>
        <begin position="38"/>
        <end position="57"/>
    </location>
</feature>
<evidence type="ECO:0008006" key="3">
    <source>
        <dbReference type="Google" id="ProtNLM"/>
    </source>
</evidence>
<keyword evidence="1" id="KW-0472">Membrane</keyword>
<proteinExistence type="predicted"/>
<evidence type="ECO:0000313" key="2">
    <source>
        <dbReference type="EMBL" id="XBX75951.1"/>
    </source>
</evidence>